<protein>
    <submittedName>
        <fullName evidence="2">Uncharacterized protein</fullName>
    </submittedName>
</protein>
<reference evidence="2 3" key="1">
    <citation type="journal article" date="2017" name="Curr. Biol.">
        <title>The Evolution of Venom by Co-option of Single-Copy Genes.</title>
        <authorList>
            <person name="Martinson E.O."/>
            <person name="Mrinalini"/>
            <person name="Kelkar Y.D."/>
            <person name="Chang C.H."/>
            <person name="Werren J.H."/>
        </authorList>
    </citation>
    <scope>NUCLEOTIDE SEQUENCE [LARGE SCALE GENOMIC DNA]</scope>
    <source>
        <strain evidence="2 3">Alberta</strain>
        <tissue evidence="2">Whole body</tissue>
    </source>
</reference>
<evidence type="ECO:0000313" key="3">
    <source>
        <dbReference type="Proteomes" id="UP000215335"/>
    </source>
</evidence>
<name>A0A232FEN3_9HYME</name>
<evidence type="ECO:0000313" key="2">
    <source>
        <dbReference type="EMBL" id="OXU29216.1"/>
    </source>
</evidence>
<feature type="compositionally biased region" description="Polar residues" evidence="1">
    <location>
        <begin position="286"/>
        <end position="296"/>
    </location>
</feature>
<feature type="compositionally biased region" description="Polar residues" evidence="1">
    <location>
        <begin position="202"/>
        <end position="211"/>
    </location>
</feature>
<dbReference type="AlphaFoldDB" id="A0A232FEN3"/>
<keyword evidence="3" id="KW-1185">Reference proteome</keyword>
<evidence type="ECO:0000256" key="1">
    <source>
        <dbReference type="SAM" id="MobiDB-lite"/>
    </source>
</evidence>
<dbReference type="EMBL" id="NNAY01000323">
    <property type="protein sequence ID" value="OXU29216.1"/>
    <property type="molecule type" value="Genomic_DNA"/>
</dbReference>
<feature type="compositionally biased region" description="Basic and acidic residues" evidence="1">
    <location>
        <begin position="315"/>
        <end position="333"/>
    </location>
</feature>
<gene>
    <name evidence="2" type="ORF">TSAR_001267</name>
</gene>
<dbReference type="Proteomes" id="UP000215335">
    <property type="component" value="Unassembled WGS sequence"/>
</dbReference>
<comment type="caution">
    <text evidence="2">The sequence shown here is derived from an EMBL/GenBank/DDBJ whole genome shotgun (WGS) entry which is preliminary data.</text>
</comment>
<feature type="region of interest" description="Disordered" evidence="1">
    <location>
        <begin position="285"/>
        <end position="359"/>
    </location>
</feature>
<feature type="compositionally biased region" description="Acidic residues" evidence="1">
    <location>
        <begin position="334"/>
        <end position="347"/>
    </location>
</feature>
<accession>A0A232FEN3</accession>
<sequence>MNRLLSSMVNTEGCYISFSIEAKEVVIDGFVTITYLNLVSDAFDAIGRPGDDLPVALLISRVFLSRLKAVRAELLLPGVLHEVPALRRHRSRLRFHRYRYSFILSAAARRLLSCNRKEEIMPSLAILDLFVEPMISSMNTRSFHNLSDTFSKTNNRHTALPIETKTNSKIHLAVYPSSVSSHSYFDKQSSFHPAYSTSNLLSNKNSISPTQKMARPSSRSIPRVALASPSTPAAENQRRLAVSRINNIVTGVGVSNPAPVDSNNNSRHERLRIFISVINYNDRRSATSNADPTVANTRRIERSVRNRSAASRPSQRPERARGRGARRAEREQQEEGVEEEDSEDDEFSSSRRSSRRRGKCDHNHALEKSFCSKCHIRRRHLCRWWCRQQYRRQV</sequence>
<proteinExistence type="predicted"/>
<feature type="region of interest" description="Disordered" evidence="1">
    <location>
        <begin position="202"/>
        <end position="237"/>
    </location>
</feature>
<organism evidence="2 3">
    <name type="scientific">Trichomalopsis sarcophagae</name>
    <dbReference type="NCBI Taxonomy" id="543379"/>
    <lineage>
        <taxon>Eukaryota</taxon>
        <taxon>Metazoa</taxon>
        <taxon>Ecdysozoa</taxon>
        <taxon>Arthropoda</taxon>
        <taxon>Hexapoda</taxon>
        <taxon>Insecta</taxon>
        <taxon>Pterygota</taxon>
        <taxon>Neoptera</taxon>
        <taxon>Endopterygota</taxon>
        <taxon>Hymenoptera</taxon>
        <taxon>Apocrita</taxon>
        <taxon>Proctotrupomorpha</taxon>
        <taxon>Chalcidoidea</taxon>
        <taxon>Pteromalidae</taxon>
        <taxon>Pteromalinae</taxon>
        <taxon>Trichomalopsis</taxon>
    </lineage>
</organism>